<keyword evidence="6" id="KW-1185">Reference proteome</keyword>
<organism evidence="5 6">
    <name type="scientific">Siculibacillus lacustris</name>
    <dbReference type="NCBI Taxonomy" id="1549641"/>
    <lineage>
        <taxon>Bacteria</taxon>
        <taxon>Pseudomonadati</taxon>
        <taxon>Pseudomonadota</taxon>
        <taxon>Alphaproteobacteria</taxon>
        <taxon>Hyphomicrobiales</taxon>
        <taxon>Ancalomicrobiaceae</taxon>
        <taxon>Siculibacillus</taxon>
    </lineage>
</organism>
<dbReference type="RefSeq" id="WP_131308666.1">
    <property type="nucleotide sequence ID" value="NZ_SJFN01000011.1"/>
</dbReference>
<dbReference type="Pfam" id="PF02826">
    <property type="entry name" value="2-Hacid_dh_C"/>
    <property type="match status" value="1"/>
</dbReference>
<evidence type="ECO:0000256" key="2">
    <source>
        <dbReference type="RuleBase" id="RU003719"/>
    </source>
</evidence>
<evidence type="ECO:0000259" key="3">
    <source>
        <dbReference type="Pfam" id="PF00389"/>
    </source>
</evidence>
<dbReference type="InterPro" id="IPR006139">
    <property type="entry name" value="D-isomer_2_OHA_DH_cat_dom"/>
</dbReference>
<dbReference type="GO" id="GO:0051287">
    <property type="term" value="F:NAD binding"/>
    <property type="evidence" value="ECO:0007669"/>
    <property type="project" value="InterPro"/>
</dbReference>
<dbReference type="InterPro" id="IPR036291">
    <property type="entry name" value="NAD(P)-bd_dom_sf"/>
</dbReference>
<dbReference type="PANTHER" id="PTHR10996">
    <property type="entry name" value="2-HYDROXYACID DEHYDROGENASE-RELATED"/>
    <property type="match status" value="1"/>
</dbReference>
<dbReference type="InterPro" id="IPR006140">
    <property type="entry name" value="D-isomer_DH_NAD-bd"/>
</dbReference>
<dbReference type="InterPro" id="IPR029753">
    <property type="entry name" value="D-isomer_DH_CS"/>
</dbReference>
<comment type="caution">
    <text evidence="5">The sequence shown here is derived from an EMBL/GenBank/DDBJ whole genome shotgun (WGS) entry which is preliminary data.</text>
</comment>
<proteinExistence type="inferred from homology"/>
<evidence type="ECO:0000313" key="6">
    <source>
        <dbReference type="Proteomes" id="UP000292781"/>
    </source>
</evidence>
<dbReference type="GO" id="GO:0030267">
    <property type="term" value="F:glyoxylate reductase (NADPH) activity"/>
    <property type="evidence" value="ECO:0007669"/>
    <property type="project" value="TreeGrafter"/>
</dbReference>
<protein>
    <submittedName>
        <fullName evidence="5">D-glycerate dehydrogenase</fullName>
    </submittedName>
</protein>
<dbReference type="SUPFAM" id="SSF51735">
    <property type="entry name" value="NAD(P)-binding Rossmann-fold domains"/>
    <property type="match status" value="1"/>
</dbReference>
<name>A0A4Q9VRC7_9HYPH</name>
<dbReference type="OrthoDB" id="9793626at2"/>
<comment type="similarity">
    <text evidence="2">Belongs to the D-isomer specific 2-hydroxyacid dehydrogenase family.</text>
</comment>
<dbReference type="CDD" id="cd05301">
    <property type="entry name" value="GDH"/>
    <property type="match status" value="1"/>
</dbReference>
<sequence>MPAEIETPKKRRLVVARRVPAAVAERAARDYDALIADHDLDVEEAIAAVIAHRADAILIGHKVGLTAAHMWRLPDHLKIIANPSAGFDHMDVAACKARGIVVTNAPDGLTECTADLAVLLILAACRRAGPNAEVMRTGWRRSFGMPDNLGKRVSGSILGIAGMGRIGRAVARRARGFGMTIHYTDIARLPAEVEEGAEFHASLAEMLPNVDILSLHMPGGNGTVMTAEMFALMRPGSVFVNAARGSLVDEDALIAALSSGHLSGAGLDVYRNEPDFDLRLRDMPNIFLTPHTASATVETRDRMGFDALDNIDAVLAGRPALNPI</sequence>
<evidence type="ECO:0000259" key="4">
    <source>
        <dbReference type="Pfam" id="PF02826"/>
    </source>
</evidence>
<dbReference type="SUPFAM" id="SSF52283">
    <property type="entry name" value="Formate/glycerate dehydrogenase catalytic domain-like"/>
    <property type="match status" value="1"/>
</dbReference>
<dbReference type="AlphaFoldDB" id="A0A4Q9VRC7"/>
<gene>
    <name evidence="5" type="ORF">EYW49_09285</name>
</gene>
<accession>A0A4Q9VRC7</accession>
<feature type="domain" description="D-isomer specific 2-hydroxyacid dehydrogenase NAD-binding" evidence="4">
    <location>
        <begin position="119"/>
        <end position="293"/>
    </location>
</feature>
<dbReference type="PANTHER" id="PTHR10996:SF283">
    <property type="entry name" value="GLYOXYLATE_HYDROXYPYRUVATE REDUCTASE B"/>
    <property type="match status" value="1"/>
</dbReference>
<feature type="domain" description="D-isomer specific 2-hydroxyacid dehydrogenase catalytic" evidence="3">
    <location>
        <begin position="44"/>
        <end position="323"/>
    </location>
</feature>
<dbReference type="Pfam" id="PF00389">
    <property type="entry name" value="2-Hacid_dh"/>
    <property type="match status" value="1"/>
</dbReference>
<keyword evidence="1 2" id="KW-0560">Oxidoreductase</keyword>
<dbReference type="Gene3D" id="3.40.50.720">
    <property type="entry name" value="NAD(P)-binding Rossmann-like Domain"/>
    <property type="match status" value="2"/>
</dbReference>
<evidence type="ECO:0000256" key="1">
    <source>
        <dbReference type="ARBA" id="ARBA00023002"/>
    </source>
</evidence>
<dbReference type="InterPro" id="IPR050223">
    <property type="entry name" value="D-isomer_2-hydroxyacid_DH"/>
</dbReference>
<dbReference type="PROSITE" id="PS00671">
    <property type="entry name" value="D_2_HYDROXYACID_DH_3"/>
    <property type="match status" value="1"/>
</dbReference>
<evidence type="ECO:0000313" key="5">
    <source>
        <dbReference type="EMBL" id="TBW38451.1"/>
    </source>
</evidence>
<dbReference type="EMBL" id="SJFN01000011">
    <property type="protein sequence ID" value="TBW38451.1"/>
    <property type="molecule type" value="Genomic_DNA"/>
</dbReference>
<dbReference type="Proteomes" id="UP000292781">
    <property type="component" value="Unassembled WGS sequence"/>
</dbReference>
<dbReference type="GO" id="GO:0016618">
    <property type="term" value="F:hydroxypyruvate reductase [NAD(P)H] activity"/>
    <property type="evidence" value="ECO:0007669"/>
    <property type="project" value="TreeGrafter"/>
</dbReference>
<reference evidence="5 6" key="1">
    <citation type="submission" date="2019-02" db="EMBL/GenBank/DDBJ databases">
        <title>Siculibacillus lacustris gen. nov., sp. nov., a new rosette-forming bacterium isolated from a freshwater crater lake (Lake St. Ana, Romania).</title>
        <authorList>
            <person name="Felfoldi T."/>
            <person name="Marton Z."/>
            <person name="Szabo A."/>
            <person name="Mentes A."/>
            <person name="Boka K."/>
            <person name="Marialigeti K."/>
            <person name="Mathe I."/>
            <person name="Koncz M."/>
            <person name="Schumann P."/>
            <person name="Toth E."/>
        </authorList>
    </citation>
    <scope>NUCLEOTIDE SEQUENCE [LARGE SCALE GENOMIC DNA]</scope>
    <source>
        <strain evidence="5 6">SA-279</strain>
    </source>
</reference>
<dbReference type="GO" id="GO:0005829">
    <property type="term" value="C:cytosol"/>
    <property type="evidence" value="ECO:0007669"/>
    <property type="project" value="TreeGrafter"/>
</dbReference>